<dbReference type="Proteomes" id="UP001054945">
    <property type="component" value="Unassembled WGS sequence"/>
</dbReference>
<protein>
    <submittedName>
        <fullName evidence="1">Uncharacterized protein</fullName>
    </submittedName>
</protein>
<organism evidence="1 2">
    <name type="scientific">Caerostris extrusa</name>
    <name type="common">Bark spider</name>
    <name type="synonym">Caerostris bankana</name>
    <dbReference type="NCBI Taxonomy" id="172846"/>
    <lineage>
        <taxon>Eukaryota</taxon>
        <taxon>Metazoa</taxon>
        <taxon>Ecdysozoa</taxon>
        <taxon>Arthropoda</taxon>
        <taxon>Chelicerata</taxon>
        <taxon>Arachnida</taxon>
        <taxon>Araneae</taxon>
        <taxon>Araneomorphae</taxon>
        <taxon>Entelegynae</taxon>
        <taxon>Araneoidea</taxon>
        <taxon>Araneidae</taxon>
        <taxon>Caerostris</taxon>
    </lineage>
</organism>
<comment type="caution">
    <text evidence="1">The sequence shown here is derived from an EMBL/GenBank/DDBJ whole genome shotgun (WGS) entry which is preliminary data.</text>
</comment>
<evidence type="ECO:0000313" key="1">
    <source>
        <dbReference type="EMBL" id="GIY00357.1"/>
    </source>
</evidence>
<keyword evidence="2" id="KW-1185">Reference proteome</keyword>
<accession>A0AAV4PW41</accession>
<proteinExistence type="predicted"/>
<evidence type="ECO:0000313" key="2">
    <source>
        <dbReference type="Proteomes" id="UP001054945"/>
    </source>
</evidence>
<dbReference type="EMBL" id="BPLR01005168">
    <property type="protein sequence ID" value="GIY00357.1"/>
    <property type="molecule type" value="Genomic_DNA"/>
</dbReference>
<sequence>MTGRGWGVNPKIIRKWYKTVTERKICYAASIWAENLTVRKENIINSIQRQFALRITHAYRTSPTSALLTLSGLQPTSLVAQREATLSQLTRLRKNVNFNNKLYYHRLSSPNLNLDRTAMEQAKQ</sequence>
<reference evidence="1 2" key="1">
    <citation type="submission" date="2021-06" db="EMBL/GenBank/DDBJ databases">
        <title>Caerostris extrusa draft genome.</title>
        <authorList>
            <person name="Kono N."/>
            <person name="Arakawa K."/>
        </authorList>
    </citation>
    <scope>NUCLEOTIDE SEQUENCE [LARGE SCALE GENOMIC DNA]</scope>
</reference>
<name>A0AAV4PW41_CAEEX</name>
<dbReference type="AlphaFoldDB" id="A0AAV4PW41"/>
<gene>
    <name evidence="1" type="primary">AVEN_258746_1</name>
    <name evidence="1" type="ORF">CEXT_145351</name>
</gene>